<reference evidence="1" key="2">
    <citation type="submission" date="2017-11" db="EMBL/GenBank/DDBJ databases">
        <title>Coralsnake Venomics: Analyses of Venom Gland Transcriptomes and Proteomes of Six Brazilian Taxa.</title>
        <authorList>
            <person name="Aird S.D."/>
            <person name="Jorge da Silva N."/>
            <person name="Qiu L."/>
            <person name="Villar-Briones A."/>
            <person name="Aparecida-Saddi V."/>
            <person name="Campos-Telles M.P."/>
            <person name="Grau M."/>
            <person name="Mikheyev A.S."/>
        </authorList>
    </citation>
    <scope>NUCLEOTIDE SEQUENCE</scope>
    <source>
        <tissue evidence="1">Venom_gland</tissue>
    </source>
</reference>
<accession>A0A2D4KGU3</accession>
<dbReference type="InterPro" id="IPR036691">
    <property type="entry name" value="Endo/exonu/phosph_ase_sf"/>
</dbReference>
<organism evidence="1">
    <name type="scientific">Micrurus paraensis</name>
    <dbReference type="NCBI Taxonomy" id="1970185"/>
    <lineage>
        <taxon>Eukaryota</taxon>
        <taxon>Metazoa</taxon>
        <taxon>Chordata</taxon>
        <taxon>Craniata</taxon>
        <taxon>Vertebrata</taxon>
        <taxon>Euteleostomi</taxon>
        <taxon>Lepidosauria</taxon>
        <taxon>Squamata</taxon>
        <taxon>Bifurcata</taxon>
        <taxon>Unidentata</taxon>
        <taxon>Episquamata</taxon>
        <taxon>Toxicofera</taxon>
        <taxon>Serpentes</taxon>
        <taxon>Colubroidea</taxon>
        <taxon>Elapidae</taxon>
        <taxon>Elapinae</taxon>
        <taxon>Micrurus</taxon>
    </lineage>
</organism>
<name>A0A2D4KGU3_9SAUR</name>
<sequence>MDEILILNRCNSDFYNSAVLCFTETWLNAEIHDDNRIYIPGFQIFRSDRIEEISGKTKGGGLCLYISNSWSQDITIIYKFCDEILESLHINCKPFYSHGFSSFLLIAV</sequence>
<proteinExistence type="predicted"/>
<dbReference type="EMBL" id="IACL01060217">
    <property type="protein sequence ID" value="LAB07936.1"/>
    <property type="molecule type" value="Transcribed_RNA"/>
</dbReference>
<reference evidence="1" key="1">
    <citation type="submission" date="2017-07" db="EMBL/GenBank/DDBJ databases">
        <authorList>
            <person name="Mikheyev A."/>
            <person name="Grau M."/>
        </authorList>
    </citation>
    <scope>NUCLEOTIDE SEQUENCE</scope>
    <source>
        <tissue evidence="1">Venom_gland</tissue>
    </source>
</reference>
<evidence type="ECO:0000313" key="1">
    <source>
        <dbReference type="EMBL" id="LAB07936.1"/>
    </source>
</evidence>
<dbReference type="AlphaFoldDB" id="A0A2D4KGU3"/>
<protein>
    <submittedName>
        <fullName evidence="1">Uncharacterized protein</fullName>
    </submittedName>
</protein>
<dbReference type="Gene3D" id="3.60.10.10">
    <property type="entry name" value="Endonuclease/exonuclease/phosphatase"/>
    <property type="match status" value="1"/>
</dbReference>